<proteinExistence type="inferred from homology"/>
<dbReference type="PANTHER" id="PTHR21581">
    <property type="entry name" value="D-ALANYL-D-ALANINE CARBOXYPEPTIDASE"/>
    <property type="match status" value="1"/>
</dbReference>
<keyword evidence="5" id="KW-0573">Peptidoglycan synthesis</keyword>
<dbReference type="GO" id="GO:0006508">
    <property type="term" value="P:proteolysis"/>
    <property type="evidence" value="ECO:0007669"/>
    <property type="project" value="InterPro"/>
</dbReference>
<name>A0A5P0YPV0_9ACTN</name>
<keyword evidence="2 10" id="KW-0732">Signal</keyword>
<dbReference type="AlphaFoldDB" id="A0A5P0YPV0"/>
<feature type="signal peptide" evidence="10">
    <location>
        <begin position="1"/>
        <end position="42"/>
    </location>
</feature>
<evidence type="ECO:0000313" key="13">
    <source>
        <dbReference type="EMBL" id="MQS02394.1"/>
    </source>
</evidence>
<keyword evidence="13" id="KW-0645">Protease</keyword>
<dbReference type="PRINTS" id="PR00725">
    <property type="entry name" value="DADACBPTASE1"/>
</dbReference>
<evidence type="ECO:0000313" key="15">
    <source>
        <dbReference type="Proteomes" id="UP000517765"/>
    </source>
</evidence>
<dbReference type="InterPro" id="IPR001967">
    <property type="entry name" value="Peptidase_S11_N"/>
</dbReference>
<dbReference type="SUPFAM" id="SSF56601">
    <property type="entry name" value="beta-lactamase/transpeptidase-like"/>
    <property type="match status" value="1"/>
</dbReference>
<evidence type="ECO:0000256" key="4">
    <source>
        <dbReference type="ARBA" id="ARBA00022960"/>
    </source>
</evidence>
<evidence type="ECO:0000256" key="2">
    <source>
        <dbReference type="ARBA" id="ARBA00022729"/>
    </source>
</evidence>
<evidence type="ECO:0000256" key="1">
    <source>
        <dbReference type="ARBA" id="ARBA00007164"/>
    </source>
</evidence>
<evidence type="ECO:0000256" key="10">
    <source>
        <dbReference type="SAM" id="SignalP"/>
    </source>
</evidence>
<keyword evidence="13" id="KW-0121">Carboxypeptidase</keyword>
<comment type="caution">
    <text evidence="13">The sequence shown here is derived from an EMBL/GenBank/DDBJ whole genome shotgun (WGS) entry which is preliminary data.</text>
</comment>
<dbReference type="GO" id="GO:0008360">
    <property type="term" value="P:regulation of cell shape"/>
    <property type="evidence" value="ECO:0007669"/>
    <property type="project" value="UniProtKB-KW"/>
</dbReference>
<organism evidence="13 14">
    <name type="scientific">Streptomyces alkaliterrae</name>
    <dbReference type="NCBI Taxonomy" id="2213162"/>
    <lineage>
        <taxon>Bacteria</taxon>
        <taxon>Bacillati</taxon>
        <taxon>Actinomycetota</taxon>
        <taxon>Actinomycetes</taxon>
        <taxon>Kitasatosporales</taxon>
        <taxon>Streptomycetaceae</taxon>
        <taxon>Streptomyces</taxon>
    </lineage>
</organism>
<dbReference type="EMBL" id="JABJXA010000047">
    <property type="protein sequence ID" value="MBB1259252.1"/>
    <property type="molecule type" value="Genomic_DNA"/>
</dbReference>
<reference evidence="12" key="3">
    <citation type="journal article" name="Syst. Appl. Microbiol.">
        <title>Streptomyces alkaliterrae sp. nov., isolated from an alkaline soil, and emended descriptions of Streptomyces alkaliphilus, Streptomyces calidiresistens and Streptomyces durbertensis.</title>
        <authorList>
            <person name="Swiecimska M."/>
            <person name="Golinska P."/>
            <person name="Nouioui I."/>
            <person name="Wypij M."/>
            <person name="Rai M."/>
            <person name="Sangal V."/>
            <person name="Goodfellow M."/>
        </authorList>
    </citation>
    <scope>NUCLEOTIDE SEQUENCE</scope>
    <source>
        <strain evidence="12">OF8</strain>
    </source>
</reference>
<dbReference type="InterPro" id="IPR012338">
    <property type="entry name" value="Beta-lactam/transpept-like"/>
</dbReference>
<dbReference type="Proteomes" id="UP000320857">
    <property type="component" value="Unassembled WGS sequence"/>
</dbReference>
<dbReference type="InterPro" id="IPR018044">
    <property type="entry name" value="Peptidase_S11"/>
</dbReference>
<evidence type="ECO:0000256" key="9">
    <source>
        <dbReference type="RuleBase" id="RU004016"/>
    </source>
</evidence>
<evidence type="ECO:0000256" key="8">
    <source>
        <dbReference type="PIRSR" id="PIRSR618044-2"/>
    </source>
</evidence>
<keyword evidence="14" id="KW-1185">Reference proteome</keyword>
<dbReference type="GO" id="GO:0071555">
    <property type="term" value="P:cell wall organization"/>
    <property type="evidence" value="ECO:0007669"/>
    <property type="project" value="UniProtKB-KW"/>
</dbReference>
<dbReference type="Gene3D" id="3.40.710.10">
    <property type="entry name" value="DD-peptidase/beta-lactamase superfamily"/>
    <property type="match status" value="1"/>
</dbReference>
<feature type="domain" description="Peptidase S11 D-alanyl-D-alanine carboxypeptidase A N-terminal" evidence="11">
    <location>
        <begin position="71"/>
        <end position="313"/>
    </location>
</feature>
<evidence type="ECO:0000256" key="6">
    <source>
        <dbReference type="ARBA" id="ARBA00023316"/>
    </source>
</evidence>
<feature type="binding site" evidence="8">
    <location>
        <position position="283"/>
    </location>
    <ligand>
        <name>substrate</name>
    </ligand>
</feature>
<keyword evidence="4" id="KW-0133">Cell shape</keyword>
<dbReference type="RefSeq" id="WP_143647854.1">
    <property type="nucleotide sequence ID" value="NZ_JABJXA010000047.1"/>
</dbReference>
<keyword evidence="3" id="KW-0378">Hydrolase</keyword>
<evidence type="ECO:0000256" key="7">
    <source>
        <dbReference type="PIRSR" id="PIRSR618044-1"/>
    </source>
</evidence>
<dbReference type="GO" id="GO:0009002">
    <property type="term" value="F:serine-type D-Ala-D-Ala carboxypeptidase activity"/>
    <property type="evidence" value="ECO:0007669"/>
    <property type="project" value="InterPro"/>
</dbReference>
<dbReference type="OrthoDB" id="3530815at2"/>
<feature type="active site" evidence="7">
    <location>
        <position position="166"/>
    </location>
</feature>
<feature type="chain" id="PRO_5033857672" evidence="10">
    <location>
        <begin position="43"/>
        <end position="347"/>
    </location>
</feature>
<accession>A0A5P0YPV0</accession>
<reference evidence="15" key="2">
    <citation type="submission" date="2020-05" db="EMBL/GenBank/DDBJ databases">
        <title>Classification of alakaliphilic streptomycetes isolated from an alkaline soil next to Lonar Crater, India and a proposal for the recognition of Streptomyces alkaliterrae sp. nov.</title>
        <authorList>
            <person name="Golinska P."/>
        </authorList>
    </citation>
    <scope>NUCLEOTIDE SEQUENCE [LARGE SCALE GENOMIC DNA]</scope>
    <source>
        <strain evidence="15">OF8</strain>
    </source>
</reference>
<sequence>MRRRRSSSRQGRSNTAVATVATTTATAALLSGAVFVAPTAHAAQPTTRPATQTAQTAQTAQTTARTAAPLATEPKVSARGAYLIDDATGKRIYGKAPNTRRPIASTTKLMTVHVVLREKDLDLGRKVKIKQAYRDYVTRTGSSTADLKTGDRVTVRQLLYAALLPSGGDAAYALADTFGSGTTNAARTKSFIGKMNKRAAALGLENTKFDSFDGNSKTGNNYSTPKDLAKLTRTALKHKTLRDVVGTQKTVRKATTSTGGTRTYTWYNTNRLLGSYRGATGVKTGTTTAAGPCLVFAATRDGKTVIGVVLNASDRYPDATKLLDHGLGVKSGTTVRLRQLPTDAQRD</sequence>
<dbReference type="Pfam" id="PF00768">
    <property type="entry name" value="Peptidase_S11"/>
    <property type="match status" value="1"/>
</dbReference>
<protein>
    <submittedName>
        <fullName evidence="13">D-alanyl-D-alanine carboxypeptidase</fullName>
    </submittedName>
</protein>
<feature type="active site" description="Proton acceptor" evidence="7">
    <location>
        <position position="108"/>
    </location>
</feature>
<gene>
    <name evidence="13" type="ORF">FNX44_010985</name>
    <name evidence="12" type="ORF">H3147_10425</name>
</gene>
<comment type="similarity">
    <text evidence="1 9">Belongs to the peptidase S11 family.</text>
</comment>
<evidence type="ECO:0000256" key="3">
    <source>
        <dbReference type="ARBA" id="ARBA00022801"/>
    </source>
</evidence>
<reference evidence="13 14" key="1">
    <citation type="submission" date="2019-10" db="EMBL/GenBank/DDBJ databases">
        <title>Streptomyces sp. nov., a novel actinobacterium isolated from alkaline environment.</title>
        <authorList>
            <person name="Golinska P."/>
        </authorList>
    </citation>
    <scope>NUCLEOTIDE SEQUENCE [LARGE SCALE GENOMIC DNA]</scope>
    <source>
        <strain evidence="13 14">OF1</strain>
    </source>
</reference>
<feature type="active site" description="Acyl-ester intermediate" evidence="7">
    <location>
        <position position="105"/>
    </location>
</feature>
<evidence type="ECO:0000259" key="11">
    <source>
        <dbReference type="Pfam" id="PF00768"/>
    </source>
</evidence>
<dbReference type="Proteomes" id="UP000517765">
    <property type="component" value="Unassembled WGS sequence"/>
</dbReference>
<evidence type="ECO:0000256" key="5">
    <source>
        <dbReference type="ARBA" id="ARBA00022984"/>
    </source>
</evidence>
<dbReference type="GO" id="GO:0009252">
    <property type="term" value="P:peptidoglycan biosynthetic process"/>
    <property type="evidence" value="ECO:0007669"/>
    <property type="project" value="UniProtKB-KW"/>
</dbReference>
<evidence type="ECO:0000313" key="12">
    <source>
        <dbReference type="EMBL" id="MBB1259252.1"/>
    </source>
</evidence>
<evidence type="ECO:0000313" key="14">
    <source>
        <dbReference type="Proteomes" id="UP000320857"/>
    </source>
</evidence>
<dbReference type="PANTHER" id="PTHR21581:SF33">
    <property type="entry name" value="D-ALANYL-D-ALANINE CARBOXYPEPTIDASE DACB"/>
    <property type="match status" value="1"/>
</dbReference>
<keyword evidence="6" id="KW-0961">Cell wall biogenesis/degradation</keyword>
<dbReference type="EMBL" id="VJYK02000088">
    <property type="protein sequence ID" value="MQS02394.1"/>
    <property type="molecule type" value="Genomic_DNA"/>
</dbReference>